<reference evidence="1 2" key="1">
    <citation type="submission" date="2020-04" db="EMBL/GenBank/DDBJ databases">
        <title>Flammeovirga sp. SR4, a novel species isolated from seawater.</title>
        <authorList>
            <person name="Wang X."/>
        </authorList>
    </citation>
    <scope>NUCLEOTIDE SEQUENCE [LARGE SCALE GENOMIC DNA]</scope>
    <source>
        <strain evidence="1 2">ATCC 23126</strain>
    </source>
</reference>
<keyword evidence="2" id="KW-1185">Reference proteome</keyword>
<accession>A0A7X9P3J3</accession>
<name>A0A7X9P3J3_9BACT</name>
<dbReference type="Proteomes" id="UP000576082">
    <property type="component" value="Unassembled WGS sequence"/>
</dbReference>
<evidence type="ECO:0000313" key="2">
    <source>
        <dbReference type="Proteomes" id="UP000576082"/>
    </source>
</evidence>
<dbReference type="AlphaFoldDB" id="A0A7X9P3J3"/>
<sequence>MSTETKYSKFLIGLCLNSGDSLQCIAKNFGIHANREEINNFVSMLEMDGLVSKIERSTKETFAYLSQKGNDRAMSLINGDA</sequence>
<gene>
    <name evidence="1" type="ORF">HHU12_11460</name>
</gene>
<proteinExistence type="predicted"/>
<organism evidence="1 2">
    <name type="scientific">Flammeovirga aprica JL-4</name>
    <dbReference type="NCBI Taxonomy" id="694437"/>
    <lineage>
        <taxon>Bacteria</taxon>
        <taxon>Pseudomonadati</taxon>
        <taxon>Bacteroidota</taxon>
        <taxon>Cytophagia</taxon>
        <taxon>Cytophagales</taxon>
        <taxon>Flammeovirgaceae</taxon>
        <taxon>Flammeovirga</taxon>
    </lineage>
</organism>
<dbReference type="EMBL" id="JABANE010000025">
    <property type="protein sequence ID" value="NME68578.1"/>
    <property type="molecule type" value="Genomic_DNA"/>
</dbReference>
<protein>
    <recommendedName>
        <fullName evidence="3">MarR family transcriptional regulator</fullName>
    </recommendedName>
</protein>
<evidence type="ECO:0000313" key="1">
    <source>
        <dbReference type="EMBL" id="NME68578.1"/>
    </source>
</evidence>
<dbReference type="RefSeq" id="WP_169656878.1">
    <property type="nucleotide sequence ID" value="NZ_JABANE010000025.1"/>
</dbReference>
<comment type="caution">
    <text evidence="1">The sequence shown here is derived from an EMBL/GenBank/DDBJ whole genome shotgun (WGS) entry which is preliminary data.</text>
</comment>
<evidence type="ECO:0008006" key="3">
    <source>
        <dbReference type="Google" id="ProtNLM"/>
    </source>
</evidence>